<sequence>MSTSKASANASYRPQGYGMSPALKRARQPFAVRNALTGSAIAAFAVGVWAYSISAVKQDNFDDIDAEANAAGLIKKQPPRARPVCRLCRRHCITTTPL</sequence>
<feature type="domain" description="Cytochrome c oxidase assembly factor 3 mitochondrial coiled-coil" evidence="10">
    <location>
        <begin position="22"/>
        <end position="67"/>
    </location>
</feature>
<dbReference type="EMBL" id="AFRT01002187">
    <property type="protein sequence ID" value="ELU38383.1"/>
    <property type="molecule type" value="Genomic_DNA"/>
</dbReference>
<evidence type="ECO:0000256" key="5">
    <source>
        <dbReference type="ARBA" id="ARBA00022692"/>
    </source>
</evidence>
<evidence type="ECO:0000313" key="11">
    <source>
        <dbReference type="EMBL" id="ELU38383.1"/>
    </source>
</evidence>
<reference evidence="11 12" key="1">
    <citation type="journal article" date="2013" name="Nat. Commun.">
        <title>The evolution and pathogenic mechanisms of the rice sheath blight pathogen.</title>
        <authorList>
            <person name="Zheng A."/>
            <person name="Lin R."/>
            <person name="Xu L."/>
            <person name="Qin P."/>
            <person name="Tang C."/>
            <person name="Ai P."/>
            <person name="Zhang D."/>
            <person name="Liu Y."/>
            <person name="Sun Z."/>
            <person name="Feng H."/>
            <person name="Wang Y."/>
            <person name="Chen Y."/>
            <person name="Liang X."/>
            <person name="Fu R."/>
            <person name="Li Q."/>
            <person name="Zhang J."/>
            <person name="Yu X."/>
            <person name="Xie Z."/>
            <person name="Ding L."/>
            <person name="Guan P."/>
            <person name="Tang J."/>
            <person name="Liang Y."/>
            <person name="Wang S."/>
            <person name="Deng Q."/>
            <person name="Li S."/>
            <person name="Zhu J."/>
            <person name="Wang L."/>
            <person name="Liu H."/>
            <person name="Li P."/>
        </authorList>
    </citation>
    <scope>NUCLEOTIDE SEQUENCE [LARGE SCALE GENOMIC DNA]</scope>
    <source>
        <strain evidence="12">AG-1 IA</strain>
    </source>
</reference>
<dbReference type="InterPro" id="IPR041752">
    <property type="entry name" value="Coa3"/>
</dbReference>
<evidence type="ECO:0000313" key="12">
    <source>
        <dbReference type="Proteomes" id="UP000011668"/>
    </source>
</evidence>
<keyword evidence="6 9" id="KW-1133">Transmembrane helix</keyword>
<dbReference type="GO" id="GO:0005743">
    <property type="term" value="C:mitochondrial inner membrane"/>
    <property type="evidence" value="ECO:0007669"/>
    <property type="project" value="UniProtKB-UniRule"/>
</dbReference>
<evidence type="ECO:0000259" key="10">
    <source>
        <dbReference type="Pfam" id="PF09813"/>
    </source>
</evidence>
<keyword evidence="9" id="KW-0999">Mitochondrion inner membrane</keyword>
<dbReference type="AlphaFoldDB" id="L8WNP7"/>
<evidence type="ECO:0000256" key="9">
    <source>
        <dbReference type="RuleBase" id="RU367056"/>
    </source>
</evidence>
<comment type="caution">
    <text evidence="11">The sequence shown here is derived from an EMBL/GenBank/DDBJ whole genome shotgun (WGS) entry which is preliminary data.</text>
</comment>
<dbReference type="Pfam" id="PF09813">
    <property type="entry name" value="Coa3_cc"/>
    <property type="match status" value="1"/>
</dbReference>
<proteinExistence type="inferred from homology"/>
<feature type="transmembrane region" description="Helical" evidence="9">
    <location>
        <begin position="30"/>
        <end position="51"/>
    </location>
</feature>
<comment type="function">
    <text evidence="1 9">Required for assembly of cytochrome c oxidase (complex IV).</text>
</comment>
<dbReference type="STRING" id="983506.L8WNP7"/>
<evidence type="ECO:0000256" key="3">
    <source>
        <dbReference type="ARBA" id="ARBA00007035"/>
    </source>
</evidence>
<gene>
    <name evidence="11" type="ORF">AG1IA_07599</name>
</gene>
<keyword evidence="12" id="KW-1185">Reference proteome</keyword>
<dbReference type="PANTHER" id="PTHR15642">
    <property type="entry name" value="CYTOCHROME C OXIDASE ASSEMBLY FACTOR 3, MITOCHONDRIAL"/>
    <property type="match status" value="1"/>
</dbReference>
<dbReference type="Proteomes" id="UP000011668">
    <property type="component" value="Unassembled WGS sequence"/>
</dbReference>
<keyword evidence="7 9" id="KW-0496">Mitochondrion</keyword>
<keyword evidence="5 9" id="KW-0812">Transmembrane</keyword>
<name>L8WNP7_THACA</name>
<dbReference type="GO" id="GO:0033617">
    <property type="term" value="P:mitochondrial respiratory chain complex IV assembly"/>
    <property type="evidence" value="ECO:0007669"/>
    <property type="project" value="UniProtKB-UniRule"/>
</dbReference>
<protein>
    <recommendedName>
        <fullName evidence="9">Cytochrome c oxidase assembly factor 3</fullName>
    </recommendedName>
</protein>
<organism evidence="11 12">
    <name type="scientific">Thanatephorus cucumeris (strain AG1-IA)</name>
    <name type="common">Rice sheath blight fungus</name>
    <name type="synonym">Rhizoctonia solani</name>
    <dbReference type="NCBI Taxonomy" id="983506"/>
    <lineage>
        <taxon>Eukaryota</taxon>
        <taxon>Fungi</taxon>
        <taxon>Dikarya</taxon>
        <taxon>Basidiomycota</taxon>
        <taxon>Agaricomycotina</taxon>
        <taxon>Agaricomycetes</taxon>
        <taxon>Cantharellales</taxon>
        <taxon>Ceratobasidiaceae</taxon>
        <taxon>Rhizoctonia</taxon>
        <taxon>Rhizoctonia solani AG-1</taxon>
    </lineage>
</organism>
<dbReference type="OrthoDB" id="10018333at2759"/>
<evidence type="ECO:0000256" key="8">
    <source>
        <dbReference type="ARBA" id="ARBA00023136"/>
    </source>
</evidence>
<dbReference type="PANTHER" id="PTHR15642:SF3">
    <property type="entry name" value="CYTOCHROME C OXIDASE ASSEMBLY FACTOR 3 HOMOLOG, MITOCHONDRIAL"/>
    <property type="match status" value="1"/>
</dbReference>
<evidence type="ECO:0000256" key="7">
    <source>
        <dbReference type="ARBA" id="ARBA00023128"/>
    </source>
</evidence>
<dbReference type="HOGENOM" id="CLU_153999_1_0_1"/>
<evidence type="ECO:0000256" key="2">
    <source>
        <dbReference type="ARBA" id="ARBA00004304"/>
    </source>
</evidence>
<accession>L8WNP7</accession>
<dbReference type="OMA" id="CRRHCIT"/>
<keyword evidence="8 9" id="KW-0472">Membrane</keyword>
<comment type="subunit">
    <text evidence="4 9">Component of 250-400 kDa complexes called cytochrome oxidase assembly intermediates or COA complexes.</text>
</comment>
<evidence type="ECO:0000256" key="6">
    <source>
        <dbReference type="ARBA" id="ARBA00022989"/>
    </source>
</evidence>
<evidence type="ECO:0000256" key="4">
    <source>
        <dbReference type="ARBA" id="ARBA00011351"/>
    </source>
</evidence>
<dbReference type="InterPro" id="IPR018628">
    <property type="entry name" value="Coa3_CC"/>
</dbReference>
<comment type="subcellular location">
    <subcellularLocation>
        <location evidence="2">Mitochondrion membrane</location>
        <topology evidence="2">Single-pass membrane protein</topology>
    </subcellularLocation>
</comment>
<evidence type="ECO:0000256" key="1">
    <source>
        <dbReference type="ARBA" id="ARBA00003064"/>
    </source>
</evidence>
<comment type="similarity">
    <text evidence="3 9">Belongs to the COA3 family.</text>
</comment>